<dbReference type="HOGENOM" id="CLU_1117530_0_0_1"/>
<dbReference type="AlphaFoldDB" id="A0BYS5"/>
<evidence type="ECO:0000313" key="1">
    <source>
        <dbReference type="EMBL" id="CAK63692.1"/>
    </source>
</evidence>
<protein>
    <submittedName>
        <fullName evidence="1">Uncharacterized protein</fullName>
    </submittedName>
</protein>
<proteinExistence type="predicted"/>
<accession>A0BYS5</accession>
<dbReference type="RefSeq" id="XP_001431090.1">
    <property type="nucleotide sequence ID" value="XM_001431053.1"/>
</dbReference>
<sequence length="249" mass="29768">MVVQELDLIINLRGGGCCYSSKVLPTEQVKISHNDIFQLILQRGSLNLKQELKDRVKIISSKIPMLIEGNIKIINQFVSLLIFEQFGQICLKEFQLIQKINYHQLVLRGLKYQYDITITSIQKQQKIQNDQDMIQLQRLQSNLDSVNDLINHIKNIELELTVSESFDFKNFLQQWYINQRFVLKNYLGFFLIKIEVIQSYIQIICMKYNYRFKKNTYTQLMDYINFQFIQKVSFLPCFYFVLIQQNQKY</sequence>
<keyword evidence="2" id="KW-1185">Reference proteome</keyword>
<dbReference type="KEGG" id="ptm:GSPATT00033545001"/>
<gene>
    <name evidence="1" type="ORF">GSPATT00033545001</name>
</gene>
<name>A0BYS5_PARTE</name>
<reference evidence="1 2" key="1">
    <citation type="journal article" date="2006" name="Nature">
        <title>Global trends of whole-genome duplications revealed by the ciliate Paramecium tetraurelia.</title>
        <authorList>
            <consortium name="Genoscope"/>
            <person name="Aury J.-M."/>
            <person name="Jaillon O."/>
            <person name="Duret L."/>
            <person name="Noel B."/>
            <person name="Jubin C."/>
            <person name="Porcel B.M."/>
            <person name="Segurens B."/>
            <person name="Daubin V."/>
            <person name="Anthouard V."/>
            <person name="Aiach N."/>
            <person name="Arnaiz O."/>
            <person name="Billaut A."/>
            <person name="Beisson J."/>
            <person name="Blanc I."/>
            <person name="Bouhouche K."/>
            <person name="Camara F."/>
            <person name="Duharcourt S."/>
            <person name="Guigo R."/>
            <person name="Gogendeau D."/>
            <person name="Katinka M."/>
            <person name="Keller A.-M."/>
            <person name="Kissmehl R."/>
            <person name="Klotz C."/>
            <person name="Koll F."/>
            <person name="Le Moue A."/>
            <person name="Lepere C."/>
            <person name="Malinsky S."/>
            <person name="Nowacki M."/>
            <person name="Nowak J.K."/>
            <person name="Plattner H."/>
            <person name="Poulain J."/>
            <person name="Ruiz F."/>
            <person name="Serrano V."/>
            <person name="Zagulski M."/>
            <person name="Dessen P."/>
            <person name="Betermier M."/>
            <person name="Weissenbach J."/>
            <person name="Scarpelli C."/>
            <person name="Schachter V."/>
            <person name="Sperling L."/>
            <person name="Meyer E."/>
            <person name="Cohen J."/>
            <person name="Wincker P."/>
        </authorList>
    </citation>
    <scope>NUCLEOTIDE SEQUENCE [LARGE SCALE GENOMIC DNA]</scope>
    <source>
        <strain evidence="1 2">Stock d4-2</strain>
    </source>
</reference>
<evidence type="ECO:0000313" key="2">
    <source>
        <dbReference type="Proteomes" id="UP000000600"/>
    </source>
</evidence>
<dbReference type="GeneID" id="5016872"/>
<dbReference type="Proteomes" id="UP000000600">
    <property type="component" value="Unassembled WGS sequence"/>
</dbReference>
<dbReference type="InParanoid" id="A0BYS5"/>
<organism evidence="1 2">
    <name type="scientific">Paramecium tetraurelia</name>
    <dbReference type="NCBI Taxonomy" id="5888"/>
    <lineage>
        <taxon>Eukaryota</taxon>
        <taxon>Sar</taxon>
        <taxon>Alveolata</taxon>
        <taxon>Ciliophora</taxon>
        <taxon>Intramacronucleata</taxon>
        <taxon>Oligohymenophorea</taxon>
        <taxon>Peniculida</taxon>
        <taxon>Parameciidae</taxon>
        <taxon>Paramecium</taxon>
    </lineage>
</organism>
<dbReference type="EMBL" id="CT868028">
    <property type="protein sequence ID" value="CAK63692.1"/>
    <property type="molecule type" value="Genomic_DNA"/>
</dbReference>